<feature type="transmembrane region" description="Helical" evidence="8">
    <location>
        <begin position="16"/>
        <end position="34"/>
    </location>
</feature>
<evidence type="ECO:0000256" key="6">
    <source>
        <dbReference type="ARBA" id="ARBA00022989"/>
    </source>
</evidence>
<feature type="transmembrane region" description="Helical" evidence="8">
    <location>
        <begin position="289"/>
        <end position="308"/>
    </location>
</feature>
<keyword evidence="3" id="KW-0813">Transport</keyword>
<feature type="domain" description="ABC transmembrane type-2" evidence="9">
    <location>
        <begin position="139"/>
        <end position="368"/>
    </location>
</feature>
<evidence type="ECO:0000313" key="11">
    <source>
        <dbReference type="Proteomes" id="UP000239863"/>
    </source>
</evidence>
<dbReference type="AlphaFoldDB" id="A0A2S6FYL6"/>
<comment type="caution">
    <text evidence="10">The sequence shown here is derived from an EMBL/GenBank/DDBJ whole genome shotgun (WGS) entry which is preliminary data.</text>
</comment>
<dbReference type="GO" id="GO:0140359">
    <property type="term" value="F:ABC-type transporter activity"/>
    <property type="evidence" value="ECO:0007669"/>
    <property type="project" value="InterPro"/>
</dbReference>
<dbReference type="STRING" id="37659.GCA_000703125_01460"/>
<feature type="transmembrane region" description="Helical" evidence="8">
    <location>
        <begin position="177"/>
        <end position="200"/>
    </location>
</feature>
<name>A0A2S6FYL6_9CLOT</name>
<evidence type="ECO:0000259" key="9">
    <source>
        <dbReference type="PROSITE" id="PS51012"/>
    </source>
</evidence>
<evidence type="ECO:0000256" key="3">
    <source>
        <dbReference type="ARBA" id="ARBA00022448"/>
    </source>
</evidence>
<keyword evidence="7 8" id="KW-0472">Membrane</keyword>
<keyword evidence="4" id="KW-1003">Cell membrane</keyword>
<feature type="transmembrane region" description="Helical" evidence="8">
    <location>
        <begin position="343"/>
        <end position="363"/>
    </location>
</feature>
<evidence type="ECO:0000256" key="1">
    <source>
        <dbReference type="ARBA" id="ARBA00004651"/>
    </source>
</evidence>
<dbReference type="Proteomes" id="UP000239863">
    <property type="component" value="Unassembled WGS sequence"/>
</dbReference>
<keyword evidence="6 8" id="KW-1133">Transmembrane helix</keyword>
<dbReference type="Pfam" id="PF12698">
    <property type="entry name" value="ABC2_membrane_3"/>
    <property type="match status" value="1"/>
</dbReference>
<dbReference type="InterPro" id="IPR047817">
    <property type="entry name" value="ABC2_TM_bact-type"/>
</dbReference>
<evidence type="ECO:0000256" key="8">
    <source>
        <dbReference type="SAM" id="Phobius"/>
    </source>
</evidence>
<comment type="similarity">
    <text evidence="2">Belongs to the ABC-2 integral membrane protein family.</text>
</comment>
<evidence type="ECO:0000313" key="10">
    <source>
        <dbReference type="EMBL" id="PPK48635.1"/>
    </source>
</evidence>
<feature type="transmembrane region" description="Helical" evidence="8">
    <location>
        <begin position="221"/>
        <end position="244"/>
    </location>
</feature>
<dbReference type="Gene3D" id="3.40.1710.10">
    <property type="entry name" value="abc type-2 transporter like domain"/>
    <property type="match status" value="1"/>
</dbReference>
<keyword evidence="5 8" id="KW-0812">Transmembrane</keyword>
<reference evidence="10 11" key="1">
    <citation type="submission" date="2018-02" db="EMBL/GenBank/DDBJ databases">
        <title>Genomic Encyclopedia of Archaeal and Bacterial Type Strains, Phase II (KMG-II): from individual species to whole genera.</title>
        <authorList>
            <person name="Goeker M."/>
        </authorList>
    </citation>
    <scope>NUCLEOTIDE SEQUENCE [LARGE SCALE GENOMIC DNA]</scope>
    <source>
        <strain evidence="10 11">DSM 15099</strain>
    </source>
</reference>
<evidence type="ECO:0000256" key="5">
    <source>
        <dbReference type="ARBA" id="ARBA00022692"/>
    </source>
</evidence>
<dbReference type="GO" id="GO:0005886">
    <property type="term" value="C:plasma membrane"/>
    <property type="evidence" value="ECO:0007669"/>
    <property type="project" value="UniProtKB-SubCell"/>
</dbReference>
<proteinExistence type="inferred from homology"/>
<dbReference type="PROSITE" id="PS51012">
    <property type="entry name" value="ABC_TM2"/>
    <property type="match status" value="1"/>
</dbReference>
<organism evidence="10 11">
    <name type="scientific">Clostridium algidicarnis DSM 15099</name>
    <dbReference type="NCBI Taxonomy" id="1121295"/>
    <lineage>
        <taxon>Bacteria</taxon>
        <taxon>Bacillati</taxon>
        <taxon>Bacillota</taxon>
        <taxon>Clostridia</taxon>
        <taxon>Eubacteriales</taxon>
        <taxon>Clostridiaceae</taxon>
        <taxon>Clostridium</taxon>
    </lineage>
</organism>
<dbReference type="PANTHER" id="PTHR30294">
    <property type="entry name" value="MEMBRANE COMPONENT OF ABC TRANSPORTER YHHJ-RELATED"/>
    <property type="match status" value="1"/>
</dbReference>
<evidence type="ECO:0000256" key="7">
    <source>
        <dbReference type="ARBA" id="ARBA00023136"/>
    </source>
</evidence>
<dbReference type="RefSeq" id="WP_104409592.1">
    <property type="nucleotide sequence ID" value="NZ_PTIS01000005.1"/>
</dbReference>
<evidence type="ECO:0000256" key="2">
    <source>
        <dbReference type="ARBA" id="ARBA00007783"/>
    </source>
</evidence>
<dbReference type="EMBL" id="PTIS01000005">
    <property type="protein sequence ID" value="PPK48635.1"/>
    <property type="molecule type" value="Genomic_DNA"/>
</dbReference>
<protein>
    <submittedName>
        <fullName evidence="10">ABC-2 type transport system permease protein</fullName>
    </submittedName>
</protein>
<gene>
    <name evidence="10" type="ORF">BD821_10513</name>
</gene>
<evidence type="ECO:0000256" key="4">
    <source>
        <dbReference type="ARBA" id="ARBA00022475"/>
    </source>
</evidence>
<accession>A0A2S6FYL6</accession>
<dbReference type="OrthoDB" id="266913at2"/>
<feature type="transmembrane region" description="Helical" evidence="8">
    <location>
        <begin position="256"/>
        <end position="277"/>
    </location>
</feature>
<dbReference type="InterPro" id="IPR013525">
    <property type="entry name" value="ABC2_TM"/>
</dbReference>
<sequence length="370" mass="42114">MTIVINNIRRILKDKMALSFMIVWPILIIVFLNISNPKSQSINIGVIDEDNSKVSSMIKDNLNNLSKFKTYETKQEDIKEELIDEKSDYIIYIEKGYEENLLKGNKPIIKSYSLSGGNVEIPVKISLENYGNVLNNIAQSTIGSEEKFYEAMRNYEEGNLKLLDKTIDKGMASSRKVFQYLGFLVMGILSLGTVGCSFIVEDKKGNMDERLFSAPLSRKSYMIQNILSGILIAFIQITILMVFLKVLLKINLDYKFLQLYFIMMLFGLVSVSLGIFLNSISKNSRQFSLIGTMILTPFCMLGGCFWPREVMPNILINISKFIPTTWAMEASRRALSGNNMGDLFYEIAILLLFAVVFLILSSWKPSEMKR</sequence>
<comment type="subcellular location">
    <subcellularLocation>
        <location evidence="1">Cell membrane</location>
        <topology evidence="1">Multi-pass membrane protein</topology>
    </subcellularLocation>
</comment>
<dbReference type="PANTHER" id="PTHR30294:SF45">
    <property type="entry name" value="LINEARMYCIN RESISTANCE PERMEASE PROTEIN LNRN"/>
    <property type="match status" value="1"/>
</dbReference>
<dbReference type="InterPro" id="IPR051449">
    <property type="entry name" value="ABC-2_transporter_component"/>
</dbReference>